<dbReference type="EMBL" id="MT162466">
    <property type="protein sequence ID" value="QIN96668.1"/>
    <property type="molecule type" value="Genomic_DNA"/>
</dbReference>
<evidence type="ECO:0000313" key="2">
    <source>
        <dbReference type="Proteomes" id="UP000502617"/>
    </source>
</evidence>
<organism evidence="1 2">
    <name type="scientific">Synechococcus phage S-N03</name>
    <dbReference type="NCBI Taxonomy" id="2718943"/>
    <lineage>
        <taxon>Viruses</taxon>
        <taxon>Duplodnaviria</taxon>
        <taxon>Heunggongvirae</taxon>
        <taxon>Uroviricota</taxon>
        <taxon>Caudoviricetes</taxon>
        <taxon>Pantevenvirales</taxon>
        <taxon>Kyanoviridae</taxon>
        <taxon>Huanghaivirus</taxon>
        <taxon>Huanghaivirus snothree</taxon>
    </lineage>
</organism>
<dbReference type="Proteomes" id="UP000502617">
    <property type="component" value="Segment"/>
</dbReference>
<protein>
    <submittedName>
        <fullName evidence="1">Uncharacterized protein</fullName>
    </submittedName>
</protein>
<dbReference type="RefSeq" id="YP_010669048.1">
    <property type="nucleotide sequence ID" value="NC_070959.1"/>
</dbReference>
<dbReference type="KEGG" id="vg:77945202"/>
<keyword evidence="2" id="KW-1185">Reference proteome</keyword>
<reference evidence="1 2" key="1">
    <citation type="submission" date="2020-03" db="EMBL/GenBank/DDBJ databases">
        <title>The Isolation and Genome Sequence of a Novel Cyanophage S-N03 from the Huanghai Sea, China.</title>
        <authorList>
            <person name="Jiang T."/>
        </authorList>
    </citation>
    <scope>NUCLEOTIDE SEQUENCE [LARGE SCALE GENOMIC DNA]</scope>
</reference>
<name>A0A6G8R687_9CAUD</name>
<dbReference type="GeneID" id="77945202"/>
<sequence>MTYYGIAYGETEGELWNTLFEFGNPMQARMEARKAFAGPGGKGYVVIEDNGASWSVIEDLGAAYTVNKVGELFHVIPS</sequence>
<evidence type="ECO:0000313" key="1">
    <source>
        <dbReference type="EMBL" id="QIN96668.1"/>
    </source>
</evidence>
<accession>A0A6G8R687</accession>
<proteinExistence type="predicted"/>